<organism evidence="7 8">
    <name type="scientific">Chrysophaeum taylorii</name>
    <dbReference type="NCBI Taxonomy" id="2483200"/>
    <lineage>
        <taxon>Eukaryota</taxon>
        <taxon>Sar</taxon>
        <taxon>Stramenopiles</taxon>
        <taxon>Ochrophyta</taxon>
        <taxon>Pelagophyceae</taxon>
        <taxon>Pelagomonadales</taxon>
        <taxon>Pelagomonadaceae</taxon>
        <taxon>Chrysophaeum</taxon>
    </lineage>
</organism>
<comment type="caution">
    <text evidence="7">The sequence shown here is derived from an EMBL/GenBank/DDBJ whole genome shotgun (WGS) entry which is preliminary data.</text>
</comment>
<evidence type="ECO:0000256" key="4">
    <source>
        <dbReference type="PROSITE-ProRule" id="PRU00134"/>
    </source>
</evidence>
<dbReference type="SUPFAM" id="SSF144232">
    <property type="entry name" value="HIT/MYND zinc finger-like"/>
    <property type="match status" value="1"/>
</dbReference>
<protein>
    <recommendedName>
        <fullName evidence="6">MYND-type domain-containing protein</fullName>
    </recommendedName>
</protein>
<dbReference type="InterPro" id="IPR002893">
    <property type="entry name" value="Znf_MYND"/>
</dbReference>
<dbReference type="Gene3D" id="6.10.140.2220">
    <property type="match status" value="1"/>
</dbReference>
<evidence type="ECO:0000256" key="3">
    <source>
        <dbReference type="ARBA" id="ARBA00022833"/>
    </source>
</evidence>
<keyword evidence="2 4" id="KW-0863">Zinc-finger</keyword>
<feature type="compositionally biased region" description="Basic residues" evidence="5">
    <location>
        <begin position="262"/>
        <end position="273"/>
    </location>
</feature>
<proteinExistence type="predicted"/>
<dbReference type="Proteomes" id="UP001230188">
    <property type="component" value="Unassembled WGS sequence"/>
</dbReference>
<gene>
    <name evidence="7" type="ORF">CTAYLR_004694</name>
</gene>
<dbReference type="AlphaFoldDB" id="A0AAD7U874"/>
<name>A0AAD7U874_9STRA</name>
<evidence type="ECO:0000256" key="1">
    <source>
        <dbReference type="ARBA" id="ARBA00022723"/>
    </source>
</evidence>
<accession>A0AAD7U874</accession>
<keyword evidence="8" id="KW-1185">Reference proteome</keyword>
<keyword evidence="3" id="KW-0862">Zinc</keyword>
<dbReference type="GO" id="GO:0008270">
    <property type="term" value="F:zinc ion binding"/>
    <property type="evidence" value="ECO:0007669"/>
    <property type="project" value="UniProtKB-KW"/>
</dbReference>
<feature type="domain" description="MYND-type" evidence="6">
    <location>
        <begin position="30"/>
        <end position="66"/>
    </location>
</feature>
<reference evidence="7" key="1">
    <citation type="submission" date="2023-01" db="EMBL/GenBank/DDBJ databases">
        <title>Metagenome sequencing of chrysophaentin producing Chrysophaeum taylorii.</title>
        <authorList>
            <person name="Davison J."/>
            <person name="Bewley C."/>
        </authorList>
    </citation>
    <scope>NUCLEOTIDE SEQUENCE</scope>
    <source>
        <strain evidence="7">NIES-1699</strain>
    </source>
</reference>
<sequence length="273" mass="30023">MESDEDTQDCRACKERRREHKKEFRAGRLCEACGAPAGQVCSKCASSAYCSKECIRASWPAHKAVCQWRSARNKAFEEAALDVSDEFCVHYFRLGVEGESLVVFEGSFDVFKGRCVTISSAEDYDRVTKGLAVFHLTNKRRPDDQRLVAGIEWRGQTEWIVDVAVRDVDSDWVDAKLRDLVRAVEPGAVDDTSSAPPELTPQDRANIKGLHAILTKIKNIVVDGCDAPDCDCPLKTADAAPTVVPPSDRPASGNLPASGPTRNKKKKGGKKKK</sequence>
<dbReference type="EMBL" id="JAQMWT010000552">
    <property type="protein sequence ID" value="KAJ8599620.1"/>
    <property type="molecule type" value="Genomic_DNA"/>
</dbReference>
<evidence type="ECO:0000256" key="2">
    <source>
        <dbReference type="ARBA" id="ARBA00022771"/>
    </source>
</evidence>
<dbReference type="PROSITE" id="PS01360">
    <property type="entry name" value="ZF_MYND_1"/>
    <property type="match status" value="1"/>
</dbReference>
<evidence type="ECO:0000313" key="8">
    <source>
        <dbReference type="Proteomes" id="UP001230188"/>
    </source>
</evidence>
<feature type="region of interest" description="Disordered" evidence="5">
    <location>
        <begin position="234"/>
        <end position="273"/>
    </location>
</feature>
<dbReference type="Pfam" id="PF01753">
    <property type="entry name" value="zf-MYND"/>
    <property type="match status" value="1"/>
</dbReference>
<evidence type="ECO:0000259" key="6">
    <source>
        <dbReference type="PROSITE" id="PS50865"/>
    </source>
</evidence>
<evidence type="ECO:0000256" key="5">
    <source>
        <dbReference type="SAM" id="MobiDB-lite"/>
    </source>
</evidence>
<keyword evidence="1" id="KW-0479">Metal-binding</keyword>
<dbReference type="PROSITE" id="PS50865">
    <property type="entry name" value="ZF_MYND_2"/>
    <property type="match status" value="1"/>
</dbReference>
<evidence type="ECO:0000313" key="7">
    <source>
        <dbReference type="EMBL" id="KAJ8599620.1"/>
    </source>
</evidence>